<name>A0A9D4AQQ5_9SAUR</name>
<gene>
    <name evidence="1" type="ORF">KIL84_002956</name>
</gene>
<dbReference type="AlphaFoldDB" id="A0A9D4AQQ5"/>
<sequence length="118" mass="13087">MTAFLKTNTYRHVLQTPLLANKISCSIQSPYSTPIHDHPANEITKLWLRQNPTFFCTSSNSDPKRICSSFQSLANRESISPTSEECGIVQCLLLKIGPVAEHNGSLSKGQPGTWRTVI</sequence>
<proteinExistence type="predicted"/>
<reference evidence="1" key="1">
    <citation type="submission" date="2021-09" db="EMBL/GenBank/DDBJ databases">
        <title>The genome of Mauremys mutica provides insights into the evolution of semi-aquatic lifestyle.</title>
        <authorList>
            <person name="Gong S."/>
            <person name="Gao Y."/>
        </authorList>
    </citation>
    <scope>NUCLEOTIDE SEQUENCE</scope>
    <source>
        <strain evidence="1">MM-2020</strain>
        <tissue evidence="1">Muscle</tissue>
    </source>
</reference>
<evidence type="ECO:0000313" key="1">
    <source>
        <dbReference type="EMBL" id="KAH1167473.1"/>
    </source>
</evidence>
<organism evidence="1 2">
    <name type="scientific">Mauremys mutica</name>
    <name type="common">yellowpond turtle</name>
    <dbReference type="NCBI Taxonomy" id="74926"/>
    <lineage>
        <taxon>Eukaryota</taxon>
        <taxon>Metazoa</taxon>
        <taxon>Chordata</taxon>
        <taxon>Craniata</taxon>
        <taxon>Vertebrata</taxon>
        <taxon>Euteleostomi</taxon>
        <taxon>Archelosauria</taxon>
        <taxon>Testudinata</taxon>
        <taxon>Testudines</taxon>
        <taxon>Cryptodira</taxon>
        <taxon>Durocryptodira</taxon>
        <taxon>Testudinoidea</taxon>
        <taxon>Geoemydidae</taxon>
        <taxon>Geoemydinae</taxon>
        <taxon>Mauremys</taxon>
    </lineage>
</organism>
<evidence type="ECO:0000313" key="2">
    <source>
        <dbReference type="Proteomes" id="UP000827986"/>
    </source>
</evidence>
<keyword evidence="2" id="KW-1185">Reference proteome</keyword>
<comment type="caution">
    <text evidence="1">The sequence shown here is derived from an EMBL/GenBank/DDBJ whole genome shotgun (WGS) entry which is preliminary data.</text>
</comment>
<dbReference type="EMBL" id="JAHDVG010000486">
    <property type="protein sequence ID" value="KAH1167473.1"/>
    <property type="molecule type" value="Genomic_DNA"/>
</dbReference>
<accession>A0A9D4AQQ5</accession>
<protein>
    <submittedName>
        <fullName evidence="1">Uncharacterized protein</fullName>
    </submittedName>
</protein>
<dbReference type="Proteomes" id="UP000827986">
    <property type="component" value="Unassembled WGS sequence"/>
</dbReference>